<dbReference type="Gene3D" id="2.40.420.10">
    <property type="entry name" value="conserved putative lor/sdh protein from methanococcus maripaludis s2 domain"/>
    <property type="match status" value="1"/>
</dbReference>
<evidence type="ECO:0000313" key="10">
    <source>
        <dbReference type="Proteomes" id="UP001214250"/>
    </source>
</evidence>
<dbReference type="Gene3D" id="3.75.10.10">
    <property type="entry name" value="L-arginine/glycine Amidinotransferase, Chain A"/>
    <property type="match status" value="1"/>
</dbReference>
<reference evidence="9 10" key="1">
    <citation type="submission" date="2023-02" db="EMBL/GenBank/DDBJ databases">
        <title>Genome sequence of Lentisphaera profundi SAORIC-696.</title>
        <authorList>
            <person name="Kim e."/>
            <person name="Cho J.-C."/>
            <person name="Choi A."/>
            <person name="Kang I."/>
        </authorList>
    </citation>
    <scope>NUCLEOTIDE SEQUENCE [LARGE SCALE GENOMIC DNA]</scope>
    <source>
        <strain evidence="9 10">SAORIC-696</strain>
    </source>
</reference>
<evidence type="ECO:0000259" key="8">
    <source>
        <dbReference type="Pfam" id="PF21571"/>
    </source>
</evidence>
<keyword evidence="3" id="KW-0520">NAD</keyword>
<dbReference type="Proteomes" id="UP001214250">
    <property type="component" value="Chromosome 2"/>
</dbReference>
<dbReference type="Pfam" id="PF21570">
    <property type="entry name" value="ArgZ-like_C_2nd"/>
    <property type="match status" value="1"/>
</dbReference>
<feature type="domain" description="LOR/SDH bifunctional enzyme conserved" evidence="6">
    <location>
        <begin position="290"/>
        <end position="388"/>
    </location>
</feature>
<feature type="domain" description="Arginine dihydrolase ArgZ/ArgE-like C-terminal first subdomain" evidence="8">
    <location>
        <begin position="389"/>
        <end position="469"/>
    </location>
</feature>
<sequence>MKKQKIVMCRPDYFGVNYEINPWMEGQIGRVNRDLARDQWNYLYKTLAQYVDIHCIPAQEDMPDLVFTANGGLSLGENMILSRFRLTERQAEESIFYDEFNKLHYQLSDFGRSLSFEGEGDALFQANERLLWAAYGVRSCLEVQLHIMKSWQIEVIPLRLIDPRFYHLDTCFAPLSAGEALYFPNAFDAFSLSEIEQRISPANRILVSEEDACQFACNLFNIKEHIFTNAMSPELIEKLNDRGYQIHICAVSEFMKAGGGVKCLTMKLEQQNIVAASPSANLQSTICTAHLKLSGHLLDSGELSEILNCLDRGGLSFELIKLVPALRTDQASHAKLKICAPNQVRMDAVLKELLGQGVELMTASLQAQFAPSPKDGVAPENFYSTSIYPTQVLCGSQWLELQNRRMDGVIILSADQQQISCQVLRDIKEGDQILIGDQGLKVDKPITPDQNTESFSFMSSGVSSERRVEGQIEALANEMKKLKTAGAKIAVVAGPVVVHTGAGIYLEQMIRAGFIDTLLTGNALAVHDIEYNLFGTSLGVDLQKGQAIAGGHQHHLRAINQIRLAGSIEEAVKQKVIKSGIMHACVQNKVDYILAGSIRDDGPLPDAIMDLIVAQERYAEAIKDCKMILMLSTMLHSIGVGNMTPSEVQLICVDINPAVVSKLADRGSLEAVGIVTDVGLFLQRLASALEV</sequence>
<dbReference type="CDD" id="cd12144">
    <property type="entry name" value="SDH_N_domain"/>
    <property type="match status" value="1"/>
</dbReference>
<dbReference type="EMBL" id="CP117812">
    <property type="protein sequence ID" value="WDE98518.1"/>
    <property type="molecule type" value="Genomic_DNA"/>
</dbReference>
<comment type="cofactor">
    <cofactor evidence="1">
        <name>NAD(+)</name>
        <dbReference type="ChEBI" id="CHEBI:57540"/>
    </cofactor>
</comment>
<keyword evidence="2" id="KW-0547">Nucleotide-binding</keyword>
<dbReference type="EC" id="4.3.1.12" evidence="5"/>
<dbReference type="InterPro" id="IPR007545">
    <property type="entry name" value="LOR/SDH_bifunc_enz_cons_dom"/>
</dbReference>
<proteinExistence type="predicted"/>
<dbReference type="NCBIfam" id="TIGR00300">
    <property type="entry name" value="TIGR00300 family protein"/>
    <property type="match status" value="1"/>
</dbReference>
<feature type="domain" description="Arginine dihydrolase ArgZ/ArgE-like C-terminal second subdomain" evidence="7">
    <location>
        <begin position="474"/>
        <end position="685"/>
    </location>
</feature>
<evidence type="ECO:0000256" key="4">
    <source>
        <dbReference type="ARBA" id="ARBA00023239"/>
    </source>
</evidence>
<evidence type="ECO:0000313" key="9">
    <source>
        <dbReference type="EMBL" id="WDE98518.1"/>
    </source>
</evidence>
<evidence type="ECO:0000259" key="6">
    <source>
        <dbReference type="Pfam" id="PF04455"/>
    </source>
</evidence>
<gene>
    <name evidence="9" type="ORF">PQO03_11765</name>
</gene>
<evidence type="ECO:0000256" key="5">
    <source>
        <dbReference type="ARBA" id="ARBA00066346"/>
    </source>
</evidence>
<evidence type="ECO:0000256" key="1">
    <source>
        <dbReference type="ARBA" id="ARBA00001911"/>
    </source>
</evidence>
<accession>A0ABY7W2K7</accession>
<evidence type="ECO:0000256" key="3">
    <source>
        <dbReference type="ARBA" id="ARBA00023027"/>
    </source>
</evidence>
<dbReference type="InterPro" id="IPR005239">
    <property type="entry name" value="ArgZ/ArgE-like"/>
</dbReference>
<protein>
    <recommendedName>
        <fullName evidence="5">ornithine cyclodeaminase</fullName>
        <ecNumber evidence="5">4.3.1.12</ecNumber>
    </recommendedName>
</protein>
<dbReference type="Pfam" id="PF04455">
    <property type="entry name" value="Saccharop_dh_N"/>
    <property type="match status" value="1"/>
</dbReference>
<dbReference type="Pfam" id="PF21571">
    <property type="entry name" value="ArgZ-like_C_1st"/>
    <property type="match status" value="1"/>
</dbReference>
<keyword evidence="4" id="KW-0456">Lyase</keyword>
<evidence type="ECO:0000259" key="7">
    <source>
        <dbReference type="Pfam" id="PF21570"/>
    </source>
</evidence>
<dbReference type="Pfam" id="PF19420">
    <property type="entry name" value="DDAH_eukar"/>
    <property type="match status" value="1"/>
</dbReference>
<dbReference type="SUPFAM" id="SSF55909">
    <property type="entry name" value="Pentein"/>
    <property type="match status" value="1"/>
</dbReference>
<organism evidence="9 10">
    <name type="scientific">Lentisphaera profundi</name>
    <dbReference type="NCBI Taxonomy" id="1658616"/>
    <lineage>
        <taxon>Bacteria</taxon>
        <taxon>Pseudomonadati</taxon>
        <taxon>Lentisphaerota</taxon>
        <taxon>Lentisphaeria</taxon>
        <taxon>Lentisphaerales</taxon>
        <taxon>Lentisphaeraceae</taxon>
        <taxon>Lentisphaera</taxon>
    </lineage>
</organism>
<dbReference type="Gene3D" id="3.40.50.10690">
    <property type="entry name" value="putative lor/sdh protein like domains"/>
    <property type="match status" value="1"/>
</dbReference>
<dbReference type="InterPro" id="IPR048963">
    <property type="entry name" value="ArgZ/ArgE-like_C_2nd"/>
</dbReference>
<dbReference type="InterPro" id="IPR048964">
    <property type="entry name" value="ArgZ/ArgE-like_C_1st"/>
</dbReference>
<keyword evidence="10" id="KW-1185">Reference proteome</keyword>
<dbReference type="RefSeq" id="WP_274153389.1">
    <property type="nucleotide sequence ID" value="NZ_CP117812.1"/>
</dbReference>
<name>A0ABY7W2K7_9BACT</name>
<evidence type="ECO:0000256" key="2">
    <source>
        <dbReference type="ARBA" id="ARBA00022741"/>
    </source>
</evidence>